<protein>
    <submittedName>
        <fullName evidence="1">Uncharacterized protein</fullName>
    </submittedName>
</protein>
<organism evidence="1 2">
    <name type="scientific">Caerostris extrusa</name>
    <name type="common">Bark spider</name>
    <name type="synonym">Caerostris bankana</name>
    <dbReference type="NCBI Taxonomy" id="172846"/>
    <lineage>
        <taxon>Eukaryota</taxon>
        <taxon>Metazoa</taxon>
        <taxon>Ecdysozoa</taxon>
        <taxon>Arthropoda</taxon>
        <taxon>Chelicerata</taxon>
        <taxon>Arachnida</taxon>
        <taxon>Araneae</taxon>
        <taxon>Araneomorphae</taxon>
        <taxon>Entelegynae</taxon>
        <taxon>Araneoidea</taxon>
        <taxon>Araneidae</taxon>
        <taxon>Caerostris</taxon>
    </lineage>
</organism>
<evidence type="ECO:0000313" key="2">
    <source>
        <dbReference type="Proteomes" id="UP001054945"/>
    </source>
</evidence>
<comment type="caution">
    <text evidence="1">The sequence shown here is derived from an EMBL/GenBank/DDBJ whole genome shotgun (WGS) entry which is preliminary data.</text>
</comment>
<reference evidence="1 2" key="1">
    <citation type="submission" date="2021-06" db="EMBL/GenBank/DDBJ databases">
        <title>Caerostris extrusa draft genome.</title>
        <authorList>
            <person name="Kono N."/>
            <person name="Arakawa K."/>
        </authorList>
    </citation>
    <scope>NUCLEOTIDE SEQUENCE [LARGE SCALE GENOMIC DNA]</scope>
</reference>
<gene>
    <name evidence="1" type="ORF">CEXT_787211</name>
</gene>
<keyword evidence="2" id="KW-1185">Reference proteome</keyword>
<dbReference type="EMBL" id="BPLR01020045">
    <property type="protein sequence ID" value="GIX74238.1"/>
    <property type="molecule type" value="Genomic_DNA"/>
</dbReference>
<dbReference type="AlphaFoldDB" id="A0AAV4MQZ8"/>
<name>A0AAV4MQZ8_CAEEX</name>
<accession>A0AAV4MQZ8</accession>
<sequence length="100" mass="11234">MHGKIVLVPSPLEVWRINCDISGISRRGYSLLILDVSTYASVNAAGTNTNAWLNTDVKVIYGGTETSENCHPLYFFALRPLSRIDWMPNNVEDGRKHSRI</sequence>
<proteinExistence type="predicted"/>
<dbReference type="Proteomes" id="UP001054945">
    <property type="component" value="Unassembled WGS sequence"/>
</dbReference>
<evidence type="ECO:0000313" key="1">
    <source>
        <dbReference type="EMBL" id="GIX74238.1"/>
    </source>
</evidence>